<evidence type="ECO:0000256" key="5">
    <source>
        <dbReference type="ARBA" id="ARBA00022683"/>
    </source>
</evidence>
<keyword evidence="2" id="KW-0813">Transport</keyword>
<feature type="transmembrane region" description="Helical" evidence="9">
    <location>
        <begin position="186"/>
        <end position="209"/>
    </location>
</feature>
<evidence type="ECO:0000256" key="3">
    <source>
        <dbReference type="ARBA" id="ARBA00022475"/>
    </source>
</evidence>
<comment type="subcellular location">
    <subcellularLocation>
        <location evidence="1">Cell membrane</location>
        <topology evidence="1">Multi-pass membrane protein</topology>
    </subcellularLocation>
</comment>
<keyword evidence="4" id="KW-0762">Sugar transport</keyword>
<evidence type="ECO:0000256" key="9">
    <source>
        <dbReference type="SAM" id="Phobius"/>
    </source>
</evidence>
<evidence type="ECO:0000256" key="8">
    <source>
        <dbReference type="ARBA" id="ARBA00023136"/>
    </source>
</evidence>
<evidence type="ECO:0000256" key="6">
    <source>
        <dbReference type="ARBA" id="ARBA00022692"/>
    </source>
</evidence>
<keyword evidence="8 9" id="KW-0472">Membrane</keyword>
<dbReference type="EMBL" id="CABWIC010000007">
    <property type="protein sequence ID" value="VWL90749.1"/>
    <property type="molecule type" value="Genomic_DNA"/>
</dbReference>
<feature type="transmembrane region" description="Helical" evidence="9">
    <location>
        <begin position="85"/>
        <end position="111"/>
    </location>
</feature>
<evidence type="ECO:0000313" key="11">
    <source>
        <dbReference type="Proteomes" id="UP000405524"/>
    </source>
</evidence>
<feature type="transmembrane region" description="Helical" evidence="9">
    <location>
        <begin position="12"/>
        <end position="31"/>
    </location>
</feature>
<feature type="transmembrane region" description="Helical" evidence="9">
    <location>
        <begin position="150"/>
        <end position="174"/>
    </location>
</feature>
<feature type="transmembrane region" description="Helical" evidence="9">
    <location>
        <begin position="221"/>
        <end position="252"/>
    </location>
</feature>
<dbReference type="PANTHER" id="PTHR32502:SF8">
    <property type="entry name" value="N-ACETYLGALACTOSAMINE PERMEASE IIC COMPONENT 1"/>
    <property type="match status" value="1"/>
</dbReference>
<dbReference type="PANTHER" id="PTHR32502">
    <property type="entry name" value="N-ACETYLGALACTOSAMINE PERMEASE II COMPONENT-RELATED"/>
    <property type="match status" value="1"/>
</dbReference>
<sequence>MHLAWAFQRKWPAMVVQYLLIALVALVASLDEQLFGITMLGRPLFTSLFVGIILGDIPSAVMVGAALESMFMGSVMVGAAVPPEVYASGVLGCAFAVITGTGTAAAVALALPVSVFLQVWRNFCYAVPGAYASRKIDAALANRDLAKANLYHLTIVPLAIGIPSALLVFCSLYFGADLINGALSSIPQFVMNGLNVASGVLACVGFALLIRTMSNNKLLPYLFIGFILVMYLGMDVISIAALAACVAVLLMFNQGPSGQSDTLAEEDDF</sequence>
<proteinExistence type="predicted"/>
<evidence type="ECO:0000256" key="1">
    <source>
        <dbReference type="ARBA" id="ARBA00004651"/>
    </source>
</evidence>
<dbReference type="AlphaFoldDB" id="A0A5K1IRP2"/>
<organism evidence="10 11">
    <name type="scientific">Collinsella intestinalis</name>
    <dbReference type="NCBI Taxonomy" id="147207"/>
    <lineage>
        <taxon>Bacteria</taxon>
        <taxon>Bacillati</taxon>
        <taxon>Actinomycetota</taxon>
        <taxon>Coriobacteriia</taxon>
        <taxon>Coriobacteriales</taxon>
        <taxon>Coriobacteriaceae</taxon>
        <taxon>Collinsella</taxon>
    </lineage>
</organism>
<dbReference type="InterPro" id="IPR004700">
    <property type="entry name" value="PTS_IIC_man"/>
</dbReference>
<accession>A0A5K1IRP2</accession>
<keyword evidence="3" id="KW-1003">Cell membrane</keyword>
<evidence type="ECO:0000256" key="2">
    <source>
        <dbReference type="ARBA" id="ARBA00022448"/>
    </source>
</evidence>
<evidence type="ECO:0000256" key="4">
    <source>
        <dbReference type="ARBA" id="ARBA00022597"/>
    </source>
</evidence>
<evidence type="ECO:0000256" key="7">
    <source>
        <dbReference type="ARBA" id="ARBA00022989"/>
    </source>
</evidence>
<keyword evidence="6 9" id="KW-0812">Transmembrane</keyword>
<dbReference type="Proteomes" id="UP000405524">
    <property type="component" value="Unassembled WGS sequence"/>
</dbReference>
<keyword evidence="5" id="KW-0598">Phosphotransferase system</keyword>
<reference evidence="10 11" key="1">
    <citation type="submission" date="2019-10" db="EMBL/GenBank/DDBJ databases">
        <authorList>
            <person name="Wolf R A."/>
        </authorList>
    </citation>
    <scope>NUCLEOTIDE SEQUENCE [LARGE SCALE GENOMIC DNA]</scope>
    <source>
        <strain evidence="10">Collinsella_intestinalis_DSM_13632</strain>
    </source>
</reference>
<dbReference type="GO" id="GO:0009401">
    <property type="term" value="P:phosphoenolpyruvate-dependent sugar phosphotransferase system"/>
    <property type="evidence" value="ECO:0007669"/>
    <property type="project" value="UniProtKB-KW"/>
</dbReference>
<dbReference type="GO" id="GO:0005886">
    <property type="term" value="C:plasma membrane"/>
    <property type="evidence" value="ECO:0007669"/>
    <property type="project" value="UniProtKB-SubCell"/>
</dbReference>
<dbReference type="Pfam" id="PF03609">
    <property type="entry name" value="EII-Sor"/>
    <property type="match status" value="1"/>
</dbReference>
<dbReference type="InterPro" id="IPR050303">
    <property type="entry name" value="GatZ_KbaZ_carbometab"/>
</dbReference>
<evidence type="ECO:0000313" key="10">
    <source>
        <dbReference type="EMBL" id="VWL90749.1"/>
    </source>
</evidence>
<gene>
    <name evidence="10" type="primary">sorA_1</name>
    <name evidence="10" type="ORF">JKKLCJKK_00137</name>
</gene>
<name>A0A5K1IRP2_9ACTN</name>
<dbReference type="PROSITE" id="PS51106">
    <property type="entry name" value="PTS_EIIC_TYPE_4"/>
    <property type="match status" value="1"/>
</dbReference>
<feature type="transmembrane region" description="Helical" evidence="9">
    <location>
        <begin position="43"/>
        <end position="65"/>
    </location>
</feature>
<keyword evidence="7 9" id="KW-1133">Transmembrane helix</keyword>
<protein>
    <submittedName>
        <fullName evidence="10">PTS system sorbose-specific EIIC component</fullName>
    </submittedName>
</protein>